<dbReference type="Proteomes" id="UP000194641">
    <property type="component" value="Unassembled WGS sequence"/>
</dbReference>
<evidence type="ECO:0008006" key="4">
    <source>
        <dbReference type="Google" id="ProtNLM"/>
    </source>
</evidence>
<dbReference type="Pfam" id="PF11306">
    <property type="entry name" value="DUF3108"/>
    <property type="match status" value="1"/>
</dbReference>
<evidence type="ECO:0000256" key="1">
    <source>
        <dbReference type="SAM" id="SignalP"/>
    </source>
</evidence>
<evidence type="ECO:0000313" key="3">
    <source>
        <dbReference type="Proteomes" id="UP000194641"/>
    </source>
</evidence>
<gene>
    <name evidence="2" type="ORF">HK17_03075</name>
</gene>
<proteinExistence type="predicted"/>
<accession>A0A252AVG4</accession>
<sequence>MLRSRLVFGRTAFKRVLSVACLAGALAFLPMRYSEAAEQTPQTEVKYLVFVHGLHVMDIQATYRLDDTQYGVGAHVKTAGLFGMFMKTDLTLQARGRFAGGKIEPESFETAGWSRKRTRHAIIHYQDSTPQVVLMDPVETDREPVTDEERKGAVDTLAMLMGLLHDVRSTQSCGGQEKVFDGLRLTTLSFQSAGEQKIPSGGPLDWGEAALRCNFVGQQIKGFKFSSEKSKLRNPQPGRAWFEKIGTMGLVAVRIELDHPKLGHITVLLDGTPRQF</sequence>
<feature type="signal peptide" evidence="1">
    <location>
        <begin position="1"/>
        <end position="36"/>
    </location>
</feature>
<dbReference type="AlphaFoldDB" id="A0A252AVG4"/>
<organism evidence="2 3">
    <name type="scientific">Acetobacter indonesiensis</name>
    <dbReference type="NCBI Taxonomy" id="104101"/>
    <lineage>
        <taxon>Bacteria</taxon>
        <taxon>Pseudomonadati</taxon>
        <taxon>Pseudomonadota</taxon>
        <taxon>Alphaproteobacteria</taxon>
        <taxon>Acetobacterales</taxon>
        <taxon>Acetobacteraceae</taxon>
        <taxon>Acetobacter</taxon>
    </lineage>
</organism>
<feature type="chain" id="PRO_5012332240" description="DUF3108 domain-containing protein" evidence="1">
    <location>
        <begin position="37"/>
        <end position="276"/>
    </location>
</feature>
<dbReference type="InterPro" id="IPR021457">
    <property type="entry name" value="DUF3108"/>
</dbReference>
<name>A0A252AVG4_9PROT</name>
<keyword evidence="1" id="KW-0732">Signal</keyword>
<dbReference type="RefSeq" id="WP_086659183.1">
    <property type="nucleotide sequence ID" value="NZ_JBJJWX010000007.1"/>
</dbReference>
<reference evidence="3" key="1">
    <citation type="submission" date="2014-06" db="EMBL/GenBank/DDBJ databases">
        <authorList>
            <person name="Winans N.J."/>
            <person name="Newell P.D."/>
            <person name="Douglas A.E."/>
        </authorList>
    </citation>
    <scope>NUCLEOTIDE SEQUENCE [LARGE SCALE GENOMIC DNA]</scope>
</reference>
<comment type="caution">
    <text evidence="2">The sequence shown here is derived from an EMBL/GenBank/DDBJ whole genome shotgun (WGS) entry which is preliminary data.</text>
</comment>
<dbReference type="EMBL" id="JOPA01000015">
    <property type="protein sequence ID" value="OUI94541.1"/>
    <property type="molecule type" value="Genomic_DNA"/>
</dbReference>
<protein>
    <recommendedName>
        <fullName evidence="4">DUF3108 domain-containing protein</fullName>
    </recommendedName>
</protein>
<evidence type="ECO:0000313" key="2">
    <source>
        <dbReference type="EMBL" id="OUI94541.1"/>
    </source>
</evidence>